<comment type="similarity">
    <text evidence="1 4">Belongs to the aldehyde dehydrogenase family.</text>
</comment>
<evidence type="ECO:0000256" key="2">
    <source>
        <dbReference type="ARBA" id="ARBA00023002"/>
    </source>
</evidence>
<name>A0A6S6Z669_9BURK</name>
<evidence type="ECO:0000313" key="6">
    <source>
        <dbReference type="EMBL" id="CAB3663920.1"/>
    </source>
</evidence>
<accession>A0A6S6Z669</accession>
<dbReference type="PROSITE" id="PS00687">
    <property type="entry name" value="ALDEHYDE_DEHYDR_GLU"/>
    <property type="match status" value="1"/>
</dbReference>
<gene>
    <name evidence="6" type="primary">ald</name>
    <name evidence="6" type="ORF">LMG3441_00709</name>
</gene>
<keyword evidence="7" id="KW-1185">Reference proteome</keyword>
<dbReference type="InterPro" id="IPR016163">
    <property type="entry name" value="Ald_DH_C"/>
</dbReference>
<dbReference type="InterPro" id="IPR015590">
    <property type="entry name" value="Aldehyde_DH_dom"/>
</dbReference>
<dbReference type="Gene3D" id="3.40.605.10">
    <property type="entry name" value="Aldehyde Dehydrogenase, Chain A, domain 1"/>
    <property type="match status" value="1"/>
</dbReference>
<dbReference type="InterPro" id="IPR029510">
    <property type="entry name" value="Ald_DH_CS_GLU"/>
</dbReference>
<evidence type="ECO:0000256" key="4">
    <source>
        <dbReference type="RuleBase" id="RU003345"/>
    </source>
</evidence>
<evidence type="ECO:0000256" key="3">
    <source>
        <dbReference type="PROSITE-ProRule" id="PRU10007"/>
    </source>
</evidence>
<dbReference type="AlphaFoldDB" id="A0A6S6Z669"/>
<feature type="active site" evidence="3">
    <location>
        <position position="243"/>
    </location>
</feature>
<dbReference type="GO" id="GO:0016620">
    <property type="term" value="F:oxidoreductase activity, acting on the aldehyde or oxo group of donors, NAD or NADP as acceptor"/>
    <property type="evidence" value="ECO:0007669"/>
    <property type="project" value="InterPro"/>
</dbReference>
<dbReference type="InterPro" id="IPR016161">
    <property type="entry name" value="Ald_DH/histidinol_DH"/>
</dbReference>
<evidence type="ECO:0000256" key="1">
    <source>
        <dbReference type="ARBA" id="ARBA00009986"/>
    </source>
</evidence>
<dbReference type="Proteomes" id="UP000494269">
    <property type="component" value="Unassembled WGS sequence"/>
</dbReference>
<feature type="domain" description="Aldehyde dehydrogenase" evidence="5">
    <location>
        <begin position="22"/>
        <end position="466"/>
    </location>
</feature>
<dbReference type="PANTHER" id="PTHR42804">
    <property type="entry name" value="ALDEHYDE DEHYDROGENASE"/>
    <property type="match status" value="1"/>
</dbReference>
<protein>
    <submittedName>
        <fullName evidence="6">3-succinoylsemialdehyde-pyridine dehydrogenase</fullName>
        <ecNumber evidence="6">1.2.1.83</ecNumber>
    </submittedName>
</protein>
<dbReference type="EC" id="1.2.1.83" evidence="6"/>
<evidence type="ECO:0000259" key="5">
    <source>
        <dbReference type="Pfam" id="PF00171"/>
    </source>
</evidence>
<evidence type="ECO:0000313" key="7">
    <source>
        <dbReference type="Proteomes" id="UP000494269"/>
    </source>
</evidence>
<dbReference type="Pfam" id="PF00171">
    <property type="entry name" value="Aldedh"/>
    <property type="match status" value="1"/>
</dbReference>
<dbReference type="RefSeq" id="WP_254600429.1">
    <property type="nucleotide sequence ID" value="NZ_CADIJQ010000001.1"/>
</dbReference>
<reference evidence="6 7" key="1">
    <citation type="submission" date="2020-04" db="EMBL/GenBank/DDBJ databases">
        <authorList>
            <person name="De Canck E."/>
        </authorList>
    </citation>
    <scope>NUCLEOTIDE SEQUENCE [LARGE SCALE GENOMIC DNA]</scope>
    <source>
        <strain evidence="6 7">LMG 3441</strain>
    </source>
</reference>
<dbReference type="PANTHER" id="PTHR42804:SF1">
    <property type="entry name" value="ALDEHYDE DEHYDROGENASE-RELATED"/>
    <property type="match status" value="1"/>
</dbReference>
<organism evidence="6 7">
    <name type="scientific">Achromobacter kerstersii</name>
    <dbReference type="NCBI Taxonomy" id="1353890"/>
    <lineage>
        <taxon>Bacteria</taxon>
        <taxon>Pseudomonadati</taxon>
        <taxon>Pseudomonadota</taxon>
        <taxon>Betaproteobacteria</taxon>
        <taxon>Burkholderiales</taxon>
        <taxon>Alcaligenaceae</taxon>
        <taxon>Achromobacter</taxon>
    </lineage>
</organism>
<proteinExistence type="inferred from homology"/>
<dbReference type="FunFam" id="3.40.605.10:FF:000007">
    <property type="entry name" value="NAD/NADP-dependent betaine aldehyde dehydrogenase"/>
    <property type="match status" value="1"/>
</dbReference>
<dbReference type="InterPro" id="IPR016162">
    <property type="entry name" value="Ald_DH_N"/>
</dbReference>
<dbReference type="EMBL" id="CADIJQ010000001">
    <property type="protein sequence ID" value="CAB3663920.1"/>
    <property type="molecule type" value="Genomic_DNA"/>
</dbReference>
<dbReference type="SUPFAM" id="SSF53720">
    <property type="entry name" value="ALDH-like"/>
    <property type="match status" value="1"/>
</dbReference>
<sequence length="472" mass="49995">MHYESYFSGGNVLPCDGAVFAHVQNPATEALQGCVRECSIENLNAAVRSAVQAQALWAQSSLQDRREVLDRLTAAVQTRSQAIVEGLAVEIGCPVWLGAAMQVPMALKGLAFARAALDDIVWEERIGNGLVERVPVGVIAAITPWNFPLHQIVAKVAGAIAAGCAIVLKPSEFAPGAAWQFIEACQDAALPDGLVNLIWGGAEVGRALTTHPGVDQVSFTGSTAVGRAVMADAAQHLKRVTLELGGKSASVLLPDADLEAAVSTSLRMALANSGQACVSQSRLIVPRTRLAEVEERLSAQLDDWPLGDPVDPATRLGPVANQRQFSRVNAMVDHALQQGARRVAGGAGRAAGFDRGWYCPVTLLSDVLPAMQVAQEEVFGPVLALMPYDTVEQALEFANSTRYGLSGAIWSKDAEQAATFARQMVTGQVIVNGAPQNLATPFGGRRDSGLGRENGRFGVEECLTYRSLHGVD</sequence>
<keyword evidence="2 4" id="KW-0560">Oxidoreductase</keyword>
<dbReference type="Gene3D" id="3.40.309.10">
    <property type="entry name" value="Aldehyde Dehydrogenase, Chain A, domain 2"/>
    <property type="match status" value="1"/>
</dbReference>